<dbReference type="KEGG" id="sgd:ELQ87_25505"/>
<organism evidence="2 4">
    <name type="scientific">Streptomyces griseoviridis</name>
    <dbReference type="NCBI Taxonomy" id="45398"/>
    <lineage>
        <taxon>Bacteria</taxon>
        <taxon>Bacillati</taxon>
        <taxon>Actinomycetota</taxon>
        <taxon>Actinomycetes</taxon>
        <taxon>Kitasatosporales</taxon>
        <taxon>Streptomycetaceae</taxon>
        <taxon>Streptomyces</taxon>
    </lineage>
</organism>
<dbReference type="EMBL" id="CP029078">
    <property type="protein sequence ID" value="QCN85930.1"/>
    <property type="molecule type" value="Genomic_DNA"/>
</dbReference>
<feature type="region of interest" description="Disordered" evidence="1">
    <location>
        <begin position="50"/>
        <end position="73"/>
    </location>
</feature>
<evidence type="ECO:0000313" key="5">
    <source>
        <dbReference type="Proteomes" id="UP000501753"/>
    </source>
</evidence>
<evidence type="ECO:0008006" key="6">
    <source>
        <dbReference type="Google" id="ProtNLM"/>
    </source>
</evidence>
<proteinExistence type="predicted"/>
<dbReference type="EMBL" id="CP034687">
    <property type="protein sequence ID" value="AZS87217.1"/>
    <property type="molecule type" value="Genomic_DNA"/>
</dbReference>
<keyword evidence="5" id="KW-1185">Reference proteome</keyword>
<sequence>MTRTQTLIIAATATVFAWSTVMAVLGHLSAVATLAPALAVAVQQIVSAGRSQTEPPAPGVPAAVVGGKEGCGS</sequence>
<dbReference type="Proteomes" id="UP000501753">
    <property type="component" value="Chromosome"/>
</dbReference>
<reference evidence="3 5" key="1">
    <citation type="submission" date="2018-04" db="EMBL/GenBank/DDBJ databases">
        <title>Complete genome sequences of Streptomyces griseoviridis K61 and characterization of antagonistic properties of biological control agents.</title>
        <authorList>
            <person name="Mariita R.M."/>
            <person name="Sello J.K."/>
        </authorList>
    </citation>
    <scope>NUCLEOTIDE SEQUENCE [LARGE SCALE GENOMIC DNA]</scope>
    <source>
        <strain evidence="3 5">K61</strain>
    </source>
</reference>
<evidence type="ECO:0000313" key="3">
    <source>
        <dbReference type="EMBL" id="QCN85930.1"/>
    </source>
</evidence>
<name>A0A3Q9KY74_STRGD</name>
<evidence type="ECO:0000313" key="4">
    <source>
        <dbReference type="Proteomes" id="UP000271291"/>
    </source>
</evidence>
<dbReference type="RefSeq" id="WP_127180018.1">
    <property type="nucleotide sequence ID" value="NZ_CP029078.1"/>
</dbReference>
<accession>A0A3Q9KY74</accession>
<evidence type="ECO:0000313" key="2">
    <source>
        <dbReference type="EMBL" id="AZS87217.1"/>
    </source>
</evidence>
<dbReference type="Proteomes" id="UP000271291">
    <property type="component" value="Chromosome"/>
</dbReference>
<evidence type="ECO:0000256" key="1">
    <source>
        <dbReference type="SAM" id="MobiDB-lite"/>
    </source>
</evidence>
<gene>
    <name evidence="3" type="ORF">DDJ31_13770</name>
    <name evidence="2" type="ORF">ELQ87_25505</name>
</gene>
<reference evidence="2 4" key="2">
    <citation type="submission" date="2018-12" db="EMBL/GenBank/DDBJ databases">
        <title>Streptomyces griseoviridis F1-27 complete genome.</title>
        <authorList>
            <person name="Mariita R.M."/>
            <person name="Sello J.K."/>
        </authorList>
    </citation>
    <scope>NUCLEOTIDE SEQUENCE [LARGE SCALE GENOMIC DNA]</scope>
    <source>
        <strain evidence="2 4">F1-27</strain>
    </source>
</reference>
<protein>
    <recommendedName>
        <fullName evidence="6">Secreted protein</fullName>
    </recommendedName>
</protein>
<dbReference type="AlphaFoldDB" id="A0A3Q9KY74"/>